<dbReference type="PANTHER" id="PTHR40619:SF3">
    <property type="entry name" value="FUNGAL STAND N-TERMINAL GOODBYE DOMAIN-CONTAINING PROTEIN"/>
    <property type="match status" value="1"/>
</dbReference>
<dbReference type="EMBL" id="JAVHNS010000008">
    <property type="protein sequence ID" value="KAK6345985.1"/>
    <property type="molecule type" value="Genomic_DNA"/>
</dbReference>
<evidence type="ECO:0000313" key="3">
    <source>
        <dbReference type="Proteomes" id="UP001373714"/>
    </source>
</evidence>
<organism evidence="2 3">
    <name type="scientific">Orbilia blumenaviensis</name>
    <dbReference type="NCBI Taxonomy" id="1796055"/>
    <lineage>
        <taxon>Eukaryota</taxon>
        <taxon>Fungi</taxon>
        <taxon>Dikarya</taxon>
        <taxon>Ascomycota</taxon>
        <taxon>Pezizomycotina</taxon>
        <taxon>Orbiliomycetes</taxon>
        <taxon>Orbiliales</taxon>
        <taxon>Orbiliaceae</taxon>
        <taxon>Orbilia</taxon>
    </lineage>
</organism>
<accession>A0AAV9URD6</accession>
<comment type="caution">
    <text evidence="2">The sequence shown here is derived from an EMBL/GenBank/DDBJ whole genome shotgun (WGS) entry which is preliminary data.</text>
</comment>
<gene>
    <name evidence="2" type="ORF">TWF730_010320</name>
</gene>
<protein>
    <submittedName>
        <fullName evidence="2">Uncharacterized protein</fullName>
    </submittedName>
</protein>
<dbReference type="AlphaFoldDB" id="A0AAV9URD6"/>
<feature type="compositionally biased region" description="Low complexity" evidence="1">
    <location>
        <begin position="205"/>
        <end position="222"/>
    </location>
</feature>
<dbReference type="PANTHER" id="PTHR40619">
    <property type="entry name" value="FUNGAL STAND N-TERMINAL GOODBYE DOMAIN-CONTAINING PROTEIN"/>
    <property type="match status" value="1"/>
</dbReference>
<reference evidence="2 3" key="1">
    <citation type="submission" date="2019-10" db="EMBL/GenBank/DDBJ databases">
        <authorList>
            <person name="Palmer J.M."/>
        </authorList>
    </citation>
    <scope>NUCLEOTIDE SEQUENCE [LARGE SCALE GENOMIC DNA]</scope>
    <source>
        <strain evidence="2 3">TWF730</strain>
    </source>
</reference>
<evidence type="ECO:0000313" key="2">
    <source>
        <dbReference type="EMBL" id="KAK6345985.1"/>
    </source>
</evidence>
<feature type="compositionally biased region" description="Polar residues" evidence="1">
    <location>
        <begin position="727"/>
        <end position="736"/>
    </location>
</feature>
<sequence length="736" mass="82952">MNNTETQRCVEITVSSFIDNEMPKVHPAFRNPSRFDNQTAQRKLQPAFSVLEKLLREKFQSRYGIQDQDLSLADILERLDAASNQNAGESSIIRKAWLGLGDRSEKLKAWLELIPEDYGLNIVKAGFGIILEMANESAKNRDKINDTISKVFGIVSEIEINAEALDWDKVIRESALDLFGIIADILTELLKLVPADRQSPEDNRSSSSNSSNSKSKSSKTSSLFHSIAPKTTRSSRHEIERISENLEDLLAMTERKATRLHSRIGSRRDKTIMDIHKLTLEEKRESSAIRYNTQSIDTRSKKMDQNMEKMSGVLDQATANVKHISEAMEQQGTELKSVKATLERYEEMFRENTANVSKRKMGFLMDGKLQQEDLESIAELFFAKHARSSIFTVLTDQIKKQIIASTESQTSAILRKLGNSEPLLPLKGFIMLLASRKYADGAKPSTYDIKAVLAQPHQDLKSILTRVQDFDAKCQSQAQSMIQNQRFLTWMTSQKSDILLVDGNLPSSASDNLSAMSLFSATFAISMVSVRPDDVFVQFFCGLHTAANRDWFYGPSGLVRSLILQLVRALDQRNDPDLSFIDSNEYIQGLEEHDLVILCSTVEKLVIQFPPGTNIFCVIDGISVYDKEYQGLFWSMKFVLSRLQDIVRNEGLETNFKILCTTPGRSTLKMKGLVELECHINLSSNNLNAGEINEYTLRTGLPRSAPPSRPRTPNGIWEQENCPDSRGSGSRRSYLQ</sequence>
<feature type="region of interest" description="Disordered" evidence="1">
    <location>
        <begin position="196"/>
        <end position="239"/>
    </location>
</feature>
<proteinExistence type="predicted"/>
<evidence type="ECO:0000256" key="1">
    <source>
        <dbReference type="SAM" id="MobiDB-lite"/>
    </source>
</evidence>
<keyword evidence="3" id="KW-1185">Reference proteome</keyword>
<dbReference type="Proteomes" id="UP001373714">
    <property type="component" value="Unassembled WGS sequence"/>
</dbReference>
<name>A0AAV9URD6_9PEZI</name>
<feature type="region of interest" description="Disordered" evidence="1">
    <location>
        <begin position="699"/>
        <end position="736"/>
    </location>
</feature>